<feature type="transmembrane region" description="Helical" evidence="12">
    <location>
        <begin position="62"/>
        <end position="83"/>
    </location>
</feature>
<dbReference type="PANTHER" id="PTHR10110:SF191">
    <property type="entry name" value="SODIUM_HYDROGEN EXCHANGER 8"/>
    <property type="match status" value="1"/>
</dbReference>
<feature type="transmembrane region" description="Helical" evidence="12">
    <location>
        <begin position="322"/>
        <end position="345"/>
    </location>
</feature>
<comment type="subcellular location">
    <subcellularLocation>
        <location evidence="1">Golgi apparatus membrane</location>
        <topology evidence="1">Multi-pass membrane protein</topology>
    </subcellularLocation>
</comment>
<dbReference type="PANTHER" id="PTHR10110">
    <property type="entry name" value="SODIUM/HYDROGEN EXCHANGER"/>
    <property type="match status" value="1"/>
</dbReference>
<dbReference type="Proteomes" id="UP000046393">
    <property type="component" value="Unplaced"/>
</dbReference>
<dbReference type="GO" id="GO:0015386">
    <property type="term" value="F:potassium:proton antiporter activity"/>
    <property type="evidence" value="ECO:0007669"/>
    <property type="project" value="TreeGrafter"/>
</dbReference>
<feature type="transmembrane region" description="Helical" evidence="12">
    <location>
        <begin position="423"/>
        <end position="446"/>
    </location>
</feature>
<proteinExistence type="inferred from homology"/>
<keyword evidence="14" id="KW-1185">Reference proteome</keyword>
<dbReference type="STRING" id="451379.A0A0N5AS93"/>
<dbReference type="WBParaSite" id="SMUV_0000765101-mRNA-1">
    <property type="protein sequence ID" value="SMUV_0000765101-mRNA-1"/>
    <property type="gene ID" value="SMUV_0000765101"/>
</dbReference>
<name>A0A0N5AS93_9BILA</name>
<sequence length="581" mass="64960">MISIYLCFSLSNDTTKMPLIEPEGSEEVAEEKRSSLATFFILMVIVAATLLVHLLIVTNFYYIPESLAIVMLGAFIGLVLSYSKRDWSQVESFNPNFFFLVLLPPIIFESGYNLHKGDFFANMLPILTFAIVGTAISAFVIGSGLYILGEADLIYRLSAVESFAFGSMISAVDPVATLAIFQALNVDPMLYMLVFGESMLNDAVSIVLTSTALRMSDPKMSALSTVESIRIAIFTFTSVFFVSAAIGAAIGLLSALLFKHVDLRKTPSLELALLLVFAYLPYGFAEALSLSGIMAILFCSITMSQFTHFNVSPITQMTMQQTLRTVSFIAETCTFAYLGMALFTIELAFEPMFILWSILLCLISRGMNVFPLSFIVNKCRHVQISLKNQFIMWLSGMRGAVAFALALHISIENETTKRMLLTTALFILLFTIIFLGGSTLPFIKILNEVFSEKKHSNRKRRLRRRRERQNSKSQVMLSKTQEMVIFDHSEQMTSAAEDTGSISQRHFSLPRNRIASFIEHYVKPVFVRKFTLQEKLENKMKLKNLASEVLSKTALESVNFDTSSEGELFNSSRSAAEPLLN</sequence>
<dbReference type="GO" id="GO:0051453">
    <property type="term" value="P:regulation of intracellular pH"/>
    <property type="evidence" value="ECO:0007669"/>
    <property type="project" value="TreeGrafter"/>
</dbReference>
<dbReference type="Pfam" id="PF00999">
    <property type="entry name" value="Na_H_Exchanger"/>
    <property type="match status" value="1"/>
</dbReference>
<evidence type="ECO:0000256" key="1">
    <source>
        <dbReference type="ARBA" id="ARBA00004653"/>
    </source>
</evidence>
<keyword evidence="3 11" id="KW-0050">Antiport</keyword>
<evidence type="ECO:0000313" key="14">
    <source>
        <dbReference type="Proteomes" id="UP000046393"/>
    </source>
</evidence>
<evidence type="ECO:0000256" key="7">
    <source>
        <dbReference type="ARBA" id="ARBA00023053"/>
    </source>
</evidence>
<feature type="transmembrane region" description="Helical" evidence="12">
    <location>
        <begin position="231"/>
        <end position="258"/>
    </location>
</feature>
<keyword evidence="5 12" id="KW-1133">Transmembrane helix</keyword>
<reference evidence="15" key="1">
    <citation type="submission" date="2017-02" db="UniProtKB">
        <authorList>
            <consortium name="WormBaseParasite"/>
        </authorList>
    </citation>
    <scope>IDENTIFICATION</scope>
</reference>
<evidence type="ECO:0000256" key="5">
    <source>
        <dbReference type="ARBA" id="ARBA00022989"/>
    </source>
</evidence>
<dbReference type="InterPro" id="IPR006153">
    <property type="entry name" value="Cation/H_exchanger_TM"/>
</dbReference>
<keyword evidence="8 11" id="KW-0406">Ion transport</keyword>
<feature type="transmembrane region" description="Helical" evidence="12">
    <location>
        <begin position="351"/>
        <end position="370"/>
    </location>
</feature>
<keyword evidence="4 11" id="KW-0812">Transmembrane</keyword>
<keyword evidence="2 11" id="KW-0813">Transport</keyword>
<feature type="transmembrane region" description="Helical" evidence="12">
    <location>
        <begin position="160"/>
        <end position="184"/>
    </location>
</feature>
<dbReference type="Gene3D" id="6.10.140.1330">
    <property type="match status" value="1"/>
</dbReference>
<organism evidence="14 15">
    <name type="scientific">Syphacia muris</name>
    <dbReference type="NCBI Taxonomy" id="451379"/>
    <lineage>
        <taxon>Eukaryota</taxon>
        <taxon>Metazoa</taxon>
        <taxon>Ecdysozoa</taxon>
        <taxon>Nematoda</taxon>
        <taxon>Chromadorea</taxon>
        <taxon>Rhabditida</taxon>
        <taxon>Spirurina</taxon>
        <taxon>Oxyuridomorpha</taxon>
        <taxon>Oxyuroidea</taxon>
        <taxon>Oxyuridae</taxon>
        <taxon>Syphacia</taxon>
    </lineage>
</organism>
<feature type="transmembrane region" description="Helical" evidence="12">
    <location>
        <begin position="390"/>
        <end position="411"/>
    </location>
</feature>
<feature type="transmembrane region" description="Helical" evidence="12">
    <location>
        <begin position="36"/>
        <end position="56"/>
    </location>
</feature>
<dbReference type="GO" id="GO:0000139">
    <property type="term" value="C:Golgi membrane"/>
    <property type="evidence" value="ECO:0007669"/>
    <property type="project" value="UniProtKB-SubCell"/>
</dbReference>
<protein>
    <recommendedName>
        <fullName evidence="11">Sodium/hydrogen exchanger</fullName>
    </recommendedName>
</protein>
<evidence type="ECO:0000256" key="8">
    <source>
        <dbReference type="ARBA" id="ARBA00023065"/>
    </source>
</evidence>
<keyword evidence="10 11" id="KW-0739">Sodium transport</keyword>
<evidence type="ECO:0000256" key="6">
    <source>
        <dbReference type="ARBA" id="ARBA00023034"/>
    </source>
</evidence>
<dbReference type="AlphaFoldDB" id="A0A0N5AS93"/>
<keyword evidence="9 12" id="KW-0472">Membrane</keyword>
<feature type="transmembrane region" description="Helical" evidence="12">
    <location>
        <begin position="95"/>
        <end position="114"/>
    </location>
</feature>
<feature type="transmembrane region" description="Helical" evidence="12">
    <location>
        <begin position="278"/>
        <end position="301"/>
    </location>
</feature>
<evidence type="ECO:0000256" key="3">
    <source>
        <dbReference type="ARBA" id="ARBA00022449"/>
    </source>
</evidence>
<evidence type="ECO:0000313" key="15">
    <source>
        <dbReference type="WBParaSite" id="SMUV_0000765101-mRNA-1"/>
    </source>
</evidence>
<dbReference type="GO" id="GO:0015385">
    <property type="term" value="F:sodium:proton antiporter activity"/>
    <property type="evidence" value="ECO:0007669"/>
    <property type="project" value="InterPro"/>
</dbReference>
<dbReference type="InterPro" id="IPR018422">
    <property type="entry name" value="Cation/H_exchanger_CPA1"/>
</dbReference>
<evidence type="ECO:0000256" key="2">
    <source>
        <dbReference type="ARBA" id="ARBA00022448"/>
    </source>
</evidence>
<evidence type="ECO:0000256" key="12">
    <source>
        <dbReference type="SAM" id="Phobius"/>
    </source>
</evidence>
<evidence type="ECO:0000256" key="11">
    <source>
        <dbReference type="RuleBase" id="RU003722"/>
    </source>
</evidence>
<evidence type="ECO:0000259" key="13">
    <source>
        <dbReference type="Pfam" id="PF00999"/>
    </source>
</evidence>
<dbReference type="InterPro" id="IPR004709">
    <property type="entry name" value="NaH_exchanger"/>
</dbReference>
<keyword evidence="7" id="KW-0915">Sodium</keyword>
<keyword evidence="6" id="KW-0333">Golgi apparatus</keyword>
<feature type="domain" description="Cation/H+ exchanger transmembrane" evidence="13">
    <location>
        <begin position="49"/>
        <end position="443"/>
    </location>
</feature>
<feature type="transmembrane region" description="Helical" evidence="12">
    <location>
        <begin position="126"/>
        <end position="148"/>
    </location>
</feature>
<evidence type="ECO:0000256" key="9">
    <source>
        <dbReference type="ARBA" id="ARBA00023136"/>
    </source>
</evidence>
<dbReference type="PRINTS" id="PR01084">
    <property type="entry name" value="NAHEXCHNGR"/>
</dbReference>
<dbReference type="NCBIfam" id="TIGR00840">
    <property type="entry name" value="b_cpa1"/>
    <property type="match status" value="1"/>
</dbReference>
<feature type="transmembrane region" description="Helical" evidence="12">
    <location>
        <begin position="190"/>
        <end position="210"/>
    </location>
</feature>
<accession>A0A0N5AS93</accession>
<comment type="similarity">
    <text evidence="11">Belongs to the monovalent cation:proton antiporter 1 (CPA1) transporter (TC 2.A.36) family.</text>
</comment>
<evidence type="ECO:0000256" key="10">
    <source>
        <dbReference type="ARBA" id="ARBA00023201"/>
    </source>
</evidence>
<evidence type="ECO:0000256" key="4">
    <source>
        <dbReference type="ARBA" id="ARBA00022692"/>
    </source>
</evidence>